<feature type="domain" description="SH3b" evidence="9">
    <location>
        <begin position="20"/>
        <end position="84"/>
    </location>
</feature>
<dbReference type="SMART" id="SM00287">
    <property type="entry name" value="SH3b"/>
    <property type="match status" value="1"/>
</dbReference>
<feature type="signal peptide" evidence="8">
    <location>
        <begin position="1"/>
        <end position="20"/>
    </location>
</feature>
<evidence type="ECO:0000256" key="3">
    <source>
        <dbReference type="ARBA" id="ARBA00022729"/>
    </source>
</evidence>
<evidence type="ECO:0000256" key="4">
    <source>
        <dbReference type="ARBA" id="ARBA00022989"/>
    </source>
</evidence>
<evidence type="ECO:0000256" key="1">
    <source>
        <dbReference type="ARBA" id="ARBA00004167"/>
    </source>
</evidence>
<name>A0A8J6N6D6_9BACT</name>
<evidence type="ECO:0000256" key="6">
    <source>
        <dbReference type="SAM" id="Coils"/>
    </source>
</evidence>
<keyword evidence="6" id="KW-0175">Coiled coil</keyword>
<feature type="chain" id="PRO_5035247018" evidence="8">
    <location>
        <begin position="21"/>
        <end position="216"/>
    </location>
</feature>
<evidence type="ECO:0000256" key="5">
    <source>
        <dbReference type="ARBA" id="ARBA00023136"/>
    </source>
</evidence>
<evidence type="ECO:0000313" key="10">
    <source>
        <dbReference type="EMBL" id="MBC8200303.1"/>
    </source>
</evidence>
<comment type="subcellular location">
    <subcellularLocation>
        <location evidence="1">Membrane</location>
        <topology evidence="1">Single-pass membrane protein</topology>
    </subcellularLocation>
</comment>
<keyword evidence="3 8" id="KW-0732">Signal</keyword>
<dbReference type="Pfam" id="PF08239">
    <property type="entry name" value="SH3_3"/>
    <property type="match status" value="1"/>
</dbReference>
<dbReference type="AlphaFoldDB" id="A0A8J6N6D6"/>
<keyword evidence="2 7" id="KW-0812">Transmembrane</keyword>
<dbReference type="InterPro" id="IPR003646">
    <property type="entry name" value="SH3-like_bac-type"/>
</dbReference>
<dbReference type="Gene3D" id="2.30.30.40">
    <property type="entry name" value="SH3 Domains"/>
    <property type="match status" value="1"/>
</dbReference>
<comment type="caution">
    <text evidence="10">The sequence shown here is derived from an EMBL/GenBank/DDBJ whole genome shotgun (WGS) entry which is preliminary data.</text>
</comment>
<evidence type="ECO:0000256" key="7">
    <source>
        <dbReference type="SAM" id="Phobius"/>
    </source>
</evidence>
<evidence type="ECO:0000313" key="11">
    <source>
        <dbReference type="Proteomes" id="UP000603545"/>
    </source>
</evidence>
<protein>
    <submittedName>
        <fullName evidence="10">TIGR04211 family SH3 domain-containing protein</fullName>
    </submittedName>
</protein>
<evidence type="ECO:0000256" key="2">
    <source>
        <dbReference type="ARBA" id="ARBA00022692"/>
    </source>
</evidence>
<dbReference type="Proteomes" id="UP000603545">
    <property type="component" value="Unassembled WGS sequence"/>
</dbReference>
<dbReference type="GO" id="GO:0016020">
    <property type="term" value="C:membrane"/>
    <property type="evidence" value="ECO:0007669"/>
    <property type="project" value="UniProtKB-SubCell"/>
</dbReference>
<gene>
    <name evidence="10" type="ORF">H8E80_09740</name>
</gene>
<keyword evidence="5 7" id="KW-0472">Membrane</keyword>
<dbReference type="EMBL" id="JACNLL010000090">
    <property type="protein sequence ID" value="MBC8200303.1"/>
    <property type="molecule type" value="Genomic_DNA"/>
</dbReference>
<sequence length="216" mass="24641">MRFIIFIGVCMVLLCSTVQAETMYVSDDIKITLRTGPGIDHKILAMIKLGQEVEVLQPDDEWARVQLPNGMEGWVLTRFLTYNKPCRLELGILKEKHETLSAQSAFLLKENRVYKEESKRLRAELSGSREMLVAISKSYDTLKKESADFLELKSKYELTSSQLSDQTKKAEELEEELSKLLSHRSIIWFLSGAGVLILGILIGFSARRQRRKSSLL</sequence>
<evidence type="ECO:0000256" key="8">
    <source>
        <dbReference type="SAM" id="SignalP"/>
    </source>
</evidence>
<feature type="coiled-coil region" evidence="6">
    <location>
        <begin position="156"/>
        <end position="183"/>
    </location>
</feature>
<dbReference type="InterPro" id="IPR016476">
    <property type="entry name" value="SH3_dom_pro"/>
</dbReference>
<keyword evidence="4 7" id="KW-1133">Transmembrane helix</keyword>
<proteinExistence type="predicted"/>
<organism evidence="10 11">
    <name type="scientific">Candidatus Desulfaltia bathyphila</name>
    <dbReference type="NCBI Taxonomy" id="2841697"/>
    <lineage>
        <taxon>Bacteria</taxon>
        <taxon>Pseudomonadati</taxon>
        <taxon>Thermodesulfobacteriota</taxon>
        <taxon>Desulfobacteria</taxon>
        <taxon>Desulfobacterales</taxon>
        <taxon>Desulfobacterales incertae sedis</taxon>
        <taxon>Candidatus Desulfaltia</taxon>
    </lineage>
</organism>
<dbReference type="NCBIfam" id="TIGR04211">
    <property type="entry name" value="SH3_and_anchor"/>
    <property type="match status" value="1"/>
</dbReference>
<dbReference type="PROSITE" id="PS51781">
    <property type="entry name" value="SH3B"/>
    <property type="match status" value="1"/>
</dbReference>
<evidence type="ECO:0000259" key="9">
    <source>
        <dbReference type="PROSITE" id="PS51781"/>
    </source>
</evidence>
<feature type="transmembrane region" description="Helical" evidence="7">
    <location>
        <begin position="186"/>
        <end position="206"/>
    </location>
</feature>
<reference evidence="10 11" key="1">
    <citation type="submission" date="2020-08" db="EMBL/GenBank/DDBJ databases">
        <title>Bridging the membrane lipid divide: bacteria of the FCB group superphylum have the potential to synthesize archaeal ether lipids.</title>
        <authorList>
            <person name="Villanueva L."/>
            <person name="Von Meijenfeldt F.A.B."/>
            <person name="Westbye A.B."/>
            <person name="Yadav S."/>
            <person name="Hopmans E.C."/>
            <person name="Dutilh B.E."/>
            <person name="Sinninghe Damste J.S."/>
        </authorList>
    </citation>
    <scope>NUCLEOTIDE SEQUENCE [LARGE SCALE GENOMIC DNA]</scope>
    <source>
        <strain evidence="10">NIOZ-UU82</strain>
    </source>
</reference>
<accession>A0A8J6N6D6</accession>